<dbReference type="RefSeq" id="XP_007399674.1">
    <property type="nucleotide sequence ID" value="XM_007399612.1"/>
</dbReference>
<name>K5UPZ6_PHACS</name>
<feature type="region of interest" description="Disordered" evidence="3">
    <location>
        <begin position="842"/>
        <end position="874"/>
    </location>
</feature>
<dbReference type="SUPFAM" id="SSF57701">
    <property type="entry name" value="Zn2/Cys6 DNA-binding domain"/>
    <property type="match status" value="1"/>
</dbReference>
<evidence type="ECO:0000259" key="4">
    <source>
        <dbReference type="PROSITE" id="PS50048"/>
    </source>
</evidence>
<feature type="domain" description="Zn(2)-C6 fungal-type" evidence="4">
    <location>
        <begin position="1"/>
        <end position="29"/>
    </location>
</feature>
<feature type="compositionally biased region" description="Basic residues" evidence="3">
    <location>
        <begin position="986"/>
        <end position="997"/>
    </location>
</feature>
<accession>K5UPZ6</accession>
<dbReference type="EMBL" id="JH930476">
    <property type="protein sequence ID" value="EKM51881.1"/>
    <property type="molecule type" value="Genomic_DNA"/>
</dbReference>
<reference evidence="5 6" key="1">
    <citation type="journal article" date="2012" name="BMC Genomics">
        <title>Comparative genomics of the white-rot fungi, Phanerochaete carnosa and P. chrysosporium, to elucidate the genetic basis of the distinct wood types they colonize.</title>
        <authorList>
            <person name="Suzuki H."/>
            <person name="MacDonald J."/>
            <person name="Syed K."/>
            <person name="Salamov A."/>
            <person name="Hori C."/>
            <person name="Aerts A."/>
            <person name="Henrissat B."/>
            <person name="Wiebenga A."/>
            <person name="vanKuyk P.A."/>
            <person name="Barry K."/>
            <person name="Lindquist E."/>
            <person name="LaButti K."/>
            <person name="Lapidus A."/>
            <person name="Lucas S."/>
            <person name="Coutinho P."/>
            <person name="Gong Y."/>
            <person name="Samejima M."/>
            <person name="Mahadevan R."/>
            <person name="Abou-Zaid M."/>
            <person name="de Vries R.P."/>
            <person name="Igarashi K."/>
            <person name="Yadav J.S."/>
            <person name="Grigoriev I.V."/>
            <person name="Master E.R."/>
        </authorList>
    </citation>
    <scope>NUCLEOTIDE SEQUENCE [LARGE SCALE GENOMIC DNA]</scope>
    <source>
        <strain evidence="5 6">HHB-10118-sp</strain>
    </source>
</reference>
<dbReference type="CDD" id="cd12148">
    <property type="entry name" value="fungal_TF_MHR"/>
    <property type="match status" value="1"/>
</dbReference>
<dbReference type="HOGENOM" id="CLU_006019_2_0_1"/>
<feature type="compositionally biased region" description="Basic and acidic residues" evidence="3">
    <location>
        <begin position="276"/>
        <end position="287"/>
    </location>
</feature>
<dbReference type="InParanoid" id="K5UPZ6"/>
<dbReference type="PROSITE" id="PS50048">
    <property type="entry name" value="ZN2_CY6_FUNGAL_2"/>
    <property type="match status" value="1"/>
</dbReference>
<feature type="region of interest" description="Disordered" evidence="3">
    <location>
        <begin position="963"/>
        <end position="1010"/>
    </location>
</feature>
<feature type="compositionally biased region" description="Polar residues" evidence="3">
    <location>
        <begin position="215"/>
        <end position="227"/>
    </location>
</feature>
<evidence type="ECO:0000256" key="1">
    <source>
        <dbReference type="ARBA" id="ARBA00022723"/>
    </source>
</evidence>
<feature type="region of interest" description="Disordered" evidence="3">
    <location>
        <begin position="1137"/>
        <end position="1168"/>
    </location>
</feature>
<dbReference type="AlphaFoldDB" id="K5UPZ6"/>
<evidence type="ECO:0000313" key="5">
    <source>
        <dbReference type="EMBL" id="EKM51881.1"/>
    </source>
</evidence>
<protein>
    <recommendedName>
        <fullName evidence="4">Zn(2)-C6 fungal-type domain-containing protein</fullName>
    </recommendedName>
</protein>
<feature type="compositionally biased region" description="Basic and acidic residues" evidence="3">
    <location>
        <begin position="163"/>
        <end position="172"/>
    </location>
</feature>
<feature type="compositionally biased region" description="Pro residues" evidence="3">
    <location>
        <begin position="115"/>
        <end position="124"/>
    </location>
</feature>
<dbReference type="InterPro" id="IPR001138">
    <property type="entry name" value="Zn2Cys6_DnaBD"/>
</dbReference>
<evidence type="ECO:0000313" key="6">
    <source>
        <dbReference type="Proteomes" id="UP000008370"/>
    </source>
</evidence>
<feature type="region of interest" description="Disordered" evidence="3">
    <location>
        <begin position="190"/>
        <end position="227"/>
    </location>
</feature>
<dbReference type="InterPro" id="IPR050987">
    <property type="entry name" value="AtrR-like"/>
</dbReference>
<feature type="compositionally biased region" description="Polar residues" evidence="3">
    <location>
        <begin position="138"/>
        <end position="151"/>
    </location>
</feature>
<dbReference type="GO" id="GO:0006351">
    <property type="term" value="P:DNA-templated transcription"/>
    <property type="evidence" value="ECO:0007669"/>
    <property type="project" value="InterPro"/>
</dbReference>
<dbReference type="OrthoDB" id="422427at2759"/>
<feature type="region of interest" description="Disordered" evidence="3">
    <location>
        <begin position="1076"/>
        <end position="1101"/>
    </location>
</feature>
<gene>
    <name evidence="5" type="ORF">PHACADRAFT_262278</name>
</gene>
<evidence type="ECO:0000256" key="2">
    <source>
        <dbReference type="ARBA" id="ARBA00023242"/>
    </source>
</evidence>
<proteinExistence type="predicted"/>
<dbReference type="KEGG" id="pco:PHACADRAFT_262278"/>
<feature type="region of interest" description="Disordered" evidence="3">
    <location>
        <begin position="922"/>
        <end position="950"/>
    </location>
</feature>
<feature type="region of interest" description="Disordered" evidence="3">
    <location>
        <begin position="78"/>
        <end position="172"/>
    </location>
</feature>
<dbReference type="PANTHER" id="PTHR46910:SF38">
    <property type="entry name" value="ZN(2)-C6 FUNGAL-TYPE DOMAIN-CONTAINING PROTEIN"/>
    <property type="match status" value="1"/>
</dbReference>
<organism evidence="5 6">
    <name type="scientific">Phanerochaete carnosa (strain HHB-10118-sp)</name>
    <name type="common">White-rot fungus</name>
    <name type="synonym">Peniophora carnosa</name>
    <dbReference type="NCBI Taxonomy" id="650164"/>
    <lineage>
        <taxon>Eukaryota</taxon>
        <taxon>Fungi</taxon>
        <taxon>Dikarya</taxon>
        <taxon>Basidiomycota</taxon>
        <taxon>Agaricomycotina</taxon>
        <taxon>Agaricomycetes</taxon>
        <taxon>Polyporales</taxon>
        <taxon>Phanerochaetaceae</taxon>
        <taxon>Phanerochaete</taxon>
    </lineage>
</organism>
<feature type="compositionally biased region" description="Low complexity" evidence="3">
    <location>
        <begin position="125"/>
        <end position="137"/>
    </location>
</feature>
<dbReference type="CDD" id="cd00067">
    <property type="entry name" value="GAL4"/>
    <property type="match status" value="1"/>
</dbReference>
<dbReference type="InterPro" id="IPR007219">
    <property type="entry name" value="XnlR_reg_dom"/>
</dbReference>
<evidence type="ECO:0000256" key="3">
    <source>
        <dbReference type="SAM" id="MobiDB-lite"/>
    </source>
</evidence>
<sequence>MCRQKKVRCDGEDGKRCTNCITFDDRCTYVHSAPKRRTRPKGYVGRLEQRAAQLEELLNKLCPGFDLLEDFGAAVEESSKINAEQESDEEEFRAGLEHSLSGSGPDFSHAIPPSLGSPPIPAPNSSPSALSAVPSSATLNRHLQGRSQPLNVTTDDVDLLPSDDDRTTRSSLSKRLDQIRNTIRFSDVEMDAESPLSASSHDFDSPGPSHMHARSMSTGSLTRRSSVPPLNQSALTAFVADKRFFGKSSHFSILKTAVDMRSEYWRSAGILGGASHETESDSPKEDQQGQSPLQSNEDETEGRVDQPDLLPCGCPNYGALHPWALAVTPTKFVFPHAALLRSLVATYFDVQNTYVPVLHRPTLERGIASGRHRRDEDFGAVVLLVCALGSRWATERTVLLGVGDDEGRALVTVHDCPPRDHHDHHCHPLHHSHHHRQNQQQHGPEGVPDDFWREGEDDEEWHSAGWKWFKQVRFGRKALYGAPNLLGLQLACLASMYLRGSSSPEASRWITGVGLRLAMDMGAHRGKSYSATPTVEEEQHKRAFWSLLYLDWAISPSLGRPCAIQHEDFDLDLPVECDDEYWEPSSSSSPGFAQPPGKPAIVIAFNCLLRLTQIQAYAQRTIYSTSKSRTILGFVGPQWEERIVAELDSALNSWLDSLPSHLKWDPRNPNTTFLSQSAMLHAAFYNLQITIHRPFIASRRGVPSTTFPPMSPSARFPSLAICTNAARSCVHVSDVLCRRLGQGTHSSLGALHHNMIPLFTSGIVLMLNMWAGNDSRRQLGDRSVAKEMKEMVDVHKAMDMLKVMEVRWHTAGRLWDMLYELAVVWDLPLPSSSHAAVIRSIKQHRGPARGRPSEPDAKPQQQQHQQHQRRATVSVAALQRRATSQSPASGGGGAGRQRMARLDLDVYRTDPAAPWLEYDLSPSVFSQPQQEGSSPGQGRRGAEEPAALDPALDSIFTVRSRDKAAAAAADGDDGDDGAPPADWSRHRPLHQHLHQQRQHPPTWTSNADFGANPVESEVTMVTAAVAAAAVAAPRPAITMDTIAQVLDTIQSRQAEWPVPPPQGNEWPTAGSLSIDAYPPPPPPPASSAFPAGAGAETDAAGVRQETWAMWHSVPDGFDWDEWGTYINAMGSGYPGSGAQLAEGGDGGSSSHSGRAFGAALDAAGFTPP</sequence>
<dbReference type="GO" id="GO:0000981">
    <property type="term" value="F:DNA-binding transcription factor activity, RNA polymerase II-specific"/>
    <property type="evidence" value="ECO:0007669"/>
    <property type="project" value="InterPro"/>
</dbReference>
<feature type="compositionally biased region" description="Basic residues" evidence="3">
    <location>
        <begin position="424"/>
        <end position="437"/>
    </location>
</feature>
<feature type="region of interest" description="Disordered" evidence="3">
    <location>
        <begin position="422"/>
        <end position="453"/>
    </location>
</feature>
<dbReference type="GO" id="GO:0008270">
    <property type="term" value="F:zinc ion binding"/>
    <property type="evidence" value="ECO:0007669"/>
    <property type="project" value="InterPro"/>
</dbReference>
<keyword evidence="2" id="KW-0539">Nucleus</keyword>
<dbReference type="Pfam" id="PF00172">
    <property type="entry name" value="Zn_clus"/>
    <property type="match status" value="1"/>
</dbReference>
<dbReference type="PANTHER" id="PTHR46910">
    <property type="entry name" value="TRANSCRIPTION FACTOR PDR1"/>
    <property type="match status" value="1"/>
</dbReference>
<dbReference type="InterPro" id="IPR036864">
    <property type="entry name" value="Zn2-C6_fun-type_DNA-bd_sf"/>
</dbReference>
<dbReference type="GO" id="GO:0003677">
    <property type="term" value="F:DNA binding"/>
    <property type="evidence" value="ECO:0007669"/>
    <property type="project" value="InterPro"/>
</dbReference>
<dbReference type="GeneID" id="18918236"/>
<dbReference type="Pfam" id="PF04082">
    <property type="entry name" value="Fungal_trans"/>
    <property type="match status" value="1"/>
</dbReference>
<feature type="region of interest" description="Disordered" evidence="3">
    <location>
        <begin position="273"/>
        <end position="307"/>
    </location>
</feature>
<feature type="compositionally biased region" description="Low complexity" evidence="3">
    <location>
        <begin position="1086"/>
        <end position="1095"/>
    </location>
</feature>
<dbReference type="SMART" id="SM00906">
    <property type="entry name" value="Fungal_trans"/>
    <property type="match status" value="1"/>
</dbReference>
<feature type="compositionally biased region" description="Low complexity" evidence="3">
    <location>
        <begin position="926"/>
        <end position="937"/>
    </location>
</feature>
<keyword evidence="1" id="KW-0479">Metal-binding</keyword>
<dbReference type="Proteomes" id="UP000008370">
    <property type="component" value="Unassembled WGS sequence"/>
</dbReference>
<keyword evidence="6" id="KW-1185">Reference proteome</keyword>
<dbReference type="Gene3D" id="4.10.240.10">
    <property type="entry name" value="Zn(2)-C6 fungal-type DNA-binding domain"/>
    <property type="match status" value="1"/>
</dbReference>